<dbReference type="RefSeq" id="WP_191003189.1">
    <property type="nucleotide sequence ID" value="NZ_JACXAD010000001.1"/>
</dbReference>
<dbReference type="CDD" id="cd02440">
    <property type="entry name" value="AdoMet_MTases"/>
    <property type="match status" value="1"/>
</dbReference>
<dbReference type="GO" id="GO:0032259">
    <property type="term" value="P:methylation"/>
    <property type="evidence" value="ECO:0007669"/>
    <property type="project" value="UniProtKB-KW"/>
</dbReference>
<dbReference type="Gene3D" id="3.40.50.150">
    <property type="entry name" value="Vaccinia Virus protein VP39"/>
    <property type="match status" value="1"/>
</dbReference>
<evidence type="ECO:0000259" key="1">
    <source>
        <dbReference type="Pfam" id="PF08241"/>
    </source>
</evidence>
<dbReference type="EMBL" id="JACXAD010000001">
    <property type="protein sequence ID" value="MBD2766361.1"/>
    <property type="molecule type" value="Genomic_DNA"/>
</dbReference>
<dbReference type="AlphaFoldDB" id="A0A927GHT8"/>
<dbReference type="InterPro" id="IPR029063">
    <property type="entry name" value="SAM-dependent_MTases_sf"/>
</dbReference>
<reference evidence="2" key="1">
    <citation type="submission" date="2020-09" db="EMBL/GenBank/DDBJ databases">
        <authorList>
            <person name="Kim M.K."/>
        </authorList>
    </citation>
    <scope>NUCLEOTIDE SEQUENCE</scope>
    <source>
        <strain evidence="2">BT664</strain>
    </source>
</reference>
<keyword evidence="2" id="KW-0489">Methyltransferase</keyword>
<sequence>MNIQAAYNTWAETYDAVLNQTRDVEATAIREMLANIACPEAIEIGCGTGKNTEWLATKATHLTAVDFSAEMLAQAQAKATSRNISFQRADITQEWRFVNRPADLITCSLVLEHVSNLSFVFQQASRTLQPAGLFYIGELHPFKQYQGSKARFDNGHGIVELECFTHHVSEYVALAKSHDFECLELREWFDDDNLAGVPRIISFLFRKSS</sequence>
<gene>
    <name evidence="2" type="ORF">IC235_00470</name>
</gene>
<protein>
    <submittedName>
        <fullName evidence="2">Methyltransferase domain-containing protein</fullName>
    </submittedName>
</protein>
<feature type="domain" description="Methyltransferase type 11" evidence="1">
    <location>
        <begin position="43"/>
        <end position="136"/>
    </location>
</feature>
<accession>A0A927GHT8</accession>
<keyword evidence="3" id="KW-1185">Reference proteome</keyword>
<dbReference type="Pfam" id="PF08241">
    <property type="entry name" value="Methyltransf_11"/>
    <property type="match status" value="1"/>
</dbReference>
<dbReference type="SUPFAM" id="SSF53335">
    <property type="entry name" value="S-adenosyl-L-methionine-dependent methyltransferases"/>
    <property type="match status" value="1"/>
</dbReference>
<dbReference type="GO" id="GO:0008757">
    <property type="term" value="F:S-adenosylmethionine-dependent methyltransferase activity"/>
    <property type="evidence" value="ECO:0007669"/>
    <property type="project" value="InterPro"/>
</dbReference>
<evidence type="ECO:0000313" key="3">
    <source>
        <dbReference type="Proteomes" id="UP000612233"/>
    </source>
</evidence>
<evidence type="ECO:0000313" key="2">
    <source>
        <dbReference type="EMBL" id="MBD2766361.1"/>
    </source>
</evidence>
<dbReference type="PANTHER" id="PTHR43861:SF1">
    <property type="entry name" value="TRANS-ACONITATE 2-METHYLTRANSFERASE"/>
    <property type="match status" value="1"/>
</dbReference>
<keyword evidence="2" id="KW-0808">Transferase</keyword>
<dbReference type="PANTHER" id="PTHR43861">
    <property type="entry name" value="TRANS-ACONITATE 2-METHYLTRANSFERASE-RELATED"/>
    <property type="match status" value="1"/>
</dbReference>
<comment type="caution">
    <text evidence="2">The sequence shown here is derived from an EMBL/GenBank/DDBJ whole genome shotgun (WGS) entry which is preliminary data.</text>
</comment>
<name>A0A927GHT8_9BACT</name>
<dbReference type="Proteomes" id="UP000612233">
    <property type="component" value="Unassembled WGS sequence"/>
</dbReference>
<dbReference type="InterPro" id="IPR013216">
    <property type="entry name" value="Methyltransf_11"/>
</dbReference>
<organism evidence="2 3">
    <name type="scientific">Hymenobacter montanus</name>
    <dbReference type="NCBI Taxonomy" id="2771359"/>
    <lineage>
        <taxon>Bacteria</taxon>
        <taxon>Pseudomonadati</taxon>
        <taxon>Bacteroidota</taxon>
        <taxon>Cytophagia</taxon>
        <taxon>Cytophagales</taxon>
        <taxon>Hymenobacteraceae</taxon>
        <taxon>Hymenobacter</taxon>
    </lineage>
</organism>
<proteinExistence type="predicted"/>